<evidence type="ECO:0000313" key="1">
    <source>
        <dbReference type="EMBL" id="PNW72939.1"/>
    </source>
</evidence>
<gene>
    <name evidence="1" type="ORF">CHLRE_14g612426v5</name>
</gene>
<dbReference type="InParanoid" id="A0A2K3CXG0"/>
<accession>A0A2K3CXG0</accession>
<dbReference type="KEGG" id="cre:CHLRE_14g612426v5"/>
<dbReference type="RefSeq" id="XP_042916690.1">
    <property type="nucleotide sequence ID" value="XM_043070017.1"/>
</dbReference>
<protein>
    <submittedName>
        <fullName evidence="1">Uncharacterized protein</fullName>
    </submittedName>
</protein>
<sequence>MVTLQWSSVVCRLEPAYTEGAASDAGARSQAAFSWTLRCIGVVLDPASTACRHVSNALMTGAAEASCPPGVGGHCTPLHVDVHVHMSHATSCAPDARPF</sequence>
<keyword evidence="2" id="KW-1185">Reference proteome</keyword>
<dbReference type="Gramene" id="PNW72939">
    <property type="protein sequence ID" value="PNW72939"/>
    <property type="gene ID" value="CHLRE_14g612426v5"/>
</dbReference>
<name>A0A2K3CXG0_CHLRE</name>
<dbReference type="Proteomes" id="UP000006906">
    <property type="component" value="Chromosome 14"/>
</dbReference>
<evidence type="ECO:0000313" key="2">
    <source>
        <dbReference type="Proteomes" id="UP000006906"/>
    </source>
</evidence>
<dbReference type="AlphaFoldDB" id="A0A2K3CXG0"/>
<dbReference type="GeneID" id="66056174"/>
<dbReference type="EMBL" id="CM008975">
    <property type="protein sequence ID" value="PNW72939.1"/>
    <property type="molecule type" value="Genomic_DNA"/>
</dbReference>
<proteinExistence type="predicted"/>
<reference evidence="1 2" key="1">
    <citation type="journal article" date="2007" name="Science">
        <title>The Chlamydomonas genome reveals the evolution of key animal and plant functions.</title>
        <authorList>
            <person name="Merchant S.S."/>
            <person name="Prochnik S.E."/>
            <person name="Vallon O."/>
            <person name="Harris E.H."/>
            <person name="Karpowicz S.J."/>
            <person name="Witman G.B."/>
            <person name="Terry A."/>
            <person name="Salamov A."/>
            <person name="Fritz-Laylin L.K."/>
            <person name="Marechal-Drouard L."/>
            <person name="Marshall W.F."/>
            <person name="Qu L.H."/>
            <person name="Nelson D.R."/>
            <person name="Sanderfoot A.A."/>
            <person name="Spalding M.H."/>
            <person name="Kapitonov V.V."/>
            <person name="Ren Q."/>
            <person name="Ferris P."/>
            <person name="Lindquist E."/>
            <person name="Shapiro H."/>
            <person name="Lucas S.M."/>
            <person name="Grimwood J."/>
            <person name="Schmutz J."/>
            <person name="Cardol P."/>
            <person name="Cerutti H."/>
            <person name="Chanfreau G."/>
            <person name="Chen C.L."/>
            <person name="Cognat V."/>
            <person name="Croft M.T."/>
            <person name="Dent R."/>
            <person name="Dutcher S."/>
            <person name="Fernandez E."/>
            <person name="Fukuzawa H."/>
            <person name="Gonzalez-Ballester D."/>
            <person name="Gonzalez-Halphen D."/>
            <person name="Hallmann A."/>
            <person name="Hanikenne M."/>
            <person name="Hippler M."/>
            <person name="Inwood W."/>
            <person name="Jabbari K."/>
            <person name="Kalanon M."/>
            <person name="Kuras R."/>
            <person name="Lefebvre P.A."/>
            <person name="Lemaire S.D."/>
            <person name="Lobanov A.V."/>
            <person name="Lohr M."/>
            <person name="Manuell A."/>
            <person name="Meier I."/>
            <person name="Mets L."/>
            <person name="Mittag M."/>
            <person name="Mittelmeier T."/>
            <person name="Moroney J.V."/>
            <person name="Moseley J."/>
            <person name="Napoli C."/>
            <person name="Nedelcu A.M."/>
            <person name="Niyogi K."/>
            <person name="Novoselov S.V."/>
            <person name="Paulsen I.T."/>
            <person name="Pazour G."/>
            <person name="Purton S."/>
            <person name="Ral J.P."/>
            <person name="Riano-Pachon D.M."/>
            <person name="Riekhof W."/>
            <person name="Rymarquis L."/>
            <person name="Schroda M."/>
            <person name="Stern D."/>
            <person name="Umen J."/>
            <person name="Willows R."/>
            <person name="Wilson N."/>
            <person name="Zimmer S.L."/>
            <person name="Allmer J."/>
            <person name="Balk J."/>
            <person name="Bisova K."/>
            <person name="Chen C.J."/>
            <person name="Elias M."/>
            <person name="Gendler K."/>
            <person name="Hauser C."/>
            <person name="Lamb M.R."/>
            <person name="Ledford H."/>
            <person name="Long J.C."/>
            <person name="Minagawa J."/>
            <person name="Page M.D."/>
            <person name="Pan J."/>
            <person name="Pootakham W."/>
            <person name="Roje S."/>
            <person name="Rose A."/>
            <person name="Stahlberg E."/>
            <person name="Terauchi A.M."/>
            <person name="Yang P."/>
            <person name="Ball S."/>
            <person name="Bowler C."/>
            <person name="Dieckmann C.L."/>
            <person name="Gladyshev V.N."/>
            <person name="Green P."/>
            <person name="Jorgensen R."/>
            <person name="Mayfield S."/>
            <person name="Mueller-Roeber B."/>
            <person name="Rajamani S."/>
            <person name="Sayre R.T."/>
            <person name="Brokstein P."/>
            <person name="Dubchak I."/>
            <person name="Goodstein D."/>
            <person name="Hornick L."/>
            <person name="Huang Y.W."/>
            <person name="Jhaveri J."/>
            <person name="Luo Y."/>
            <person name="Martinez D."/>
            <person name="Ngau W.C."/>
            <person name="Otillar B."/>
            <person name="Poliakov A."/>
            <person name="Porter A."/>
            <person name="Szajkowski L."/>
            <person name="Werner G."/>
            <person name="Zhou K."/>
            <person name="Grigoriev I.V."/>
            <person name="Rokhsar D.S."/>
            <person name="Grossman A.R."/>
        </authorList>
    </citation>
    <scope>NUCLEOTIDE SEQUENCE [LARGE SCALE GENOMIC DNA]</scope>
    <source>
        <strain evidence="2">CC-503</strain>
    </source>
</reference>
<organism evidence="1 2">
    <name type="scientific">Chlamydomonas reinhardtii</name>
    <name type="common">Chlamydomonas smithii</name>
    <dbReference type="NCBI Taxonomy" id="3055"/>
    <lineage>
        <taxon>Eukaryota</taxon>
        <taxon>Viridiplantae</taxon>
        <taxon>Chlorophyta</taxon>
        <taxon>core chlorophytes</taxon>
        <taxon>Chlorophyceae</taxon>
        <taxon>CS clade</taxon>
        <taxon>Chlamydomonadales</taxon>
        <taxon>Chlamydomonadaceae</taxon>
        <taxon>Chlamydomonas</taxon>
    </lineage>
</organism>